<evidence type="ECO:0000256" key="4">
    <source>
        <dbReference type="ARBA" id="ARBA00022989"/>
    </source>
</evidence>
<dbReference type="PANTHER" id="PTHR30294">
    <property type="entry name" value="MEMBRANE COMPONENT OF ABC TRANSPORTER YHHJ-RELATED"/>
    <property type="match status" value="1"/>
</dbReference>
<evidence type="ECO:0000256" key="1">
    <source>
        <dbReference type="ARBA" id="ARBA00004651"/>
    </source>
</evidence>
<evidence type="ECO:0000313" key="8">
    <source>
        <dbReference type="Proteomes" id="UP001296873"/>
    </source>
</evidence>
<accession>A0ABS1DJM1</accession>
<proteinExistence type="predicted"/>
<evidence type="ECO:0000256" key="2">
    <source>
        <dbReference type="ARBA" id="ARBA00022475"/>
    </source>
</evidence>
<keyword evidence="4 6" id="KW-1133">Transmembrane helix</keyword>
<feature type="transmembrane region" description="Helical" evidence="6">
    <location>
        <begin position="175"/>
        <end position="192"/>
    </location>
</feature>
<feature type="transmembrane region" description="Helical" evidence="6">
    <location>
        <begin position="70"/>
        <end position="88"/>
    </location>
</feature>
<protein>
    <submittedName>
        <fullName evidence="7">ABC transporter permease</fullName>
    </submittedName>
</protein>
<gene>
    <name evidence="7" type="ORF">CKO28_21815</name>
</gene>
<comment type="caution">
    <text evidence="7">The sequence shown here is derived from an EMBL/GenBank/DDBJ whole genome shotgun (WGS) entry which is preliminary data.</text>
</comment>
<dbReference type="Pfam" id="PF12679">
    <property type="entry name" value="ABC2_membrane_2"/>
    <property type="match status" value="1"/>
</dbReference>
<sequence>MRAADSPGPAPPGAFTLTLTLAKRELAAYFLSPLAYVFIIAFLVLSALLTFQLGGFFARGQADLVPFFDFHPWLYLVLVPAVGMRLWAEERRSGTLELLLSLPVTSGHLVVAKFAAGWVFLGLALALTAPIWIAVAYLGAPDHGAILAGYLGSWLMAGGYLAVAACLSAATRNQVVAFVLALAACFVLLAGGSEVGQGLLSEILPAGLTDALSQLSVLSRFAGFQRGVVALSDVVFFVSLIGCALVANTALVELQRDA</sequence>
<reference evidence="7 8" key="1">
    <citation type="journal article" date="2020" name="Microorganisms">
        <title>Osmotic Adaptation and Compatible Solute Biosynthesis of Phototrophic Bacteria as Revealed from Genome Analyses.</title>
        <authorList>
            <person name="Imhoff J.F."/>
            <person name="Rahn T."/>
            <person name="Kunzel S."/>
            <person name="Keller A."/>
            <person name="Neulinger S.C."/>
        </authorList>
    </citation>
    <scope>NUCLEOTIDE SEQUENCE [LARGE SCALE GENOMIC DNA]</scope>
    <source>
        <strain evidence="7 8">DSM 9895</strain>
    </source>
</reference>
<dbReference type="PANTHER" id="PTHR30294:SF29">
    <property type="entry name" value="MULTIDRUG ABC TRANSPORTER PERMEASE YBHS-RELATED"/>
    <property type="match status" value="1"/>
</dbReference>
<organism evidence="7 8">
    <name type="scientific">Rhodovibrio sodomensis</name>
    <dbReference type="NCBI Taxonomy" id="1088"/>
    <lineage>
        <taxon>Bacteria</taxon>
        <taxon>Pseudomonadati</taxon>
        <taxon>Pseudomonadota</taxon>
        <taxon>Alphaproteobacteria</taxon>
        <taxon>Rhodospirillales</taxon>
        <taxon>Rhodovibrionaceae</taxon>
        <taxon>Rhodovibrio</taxon>
    </lineage>
</organism>
<evidence type="ECO:0000256" key="6">
    <source>
        <dbReference type="SAM" id="Phobius"/>
    </source>
</evidence>
<feature type="transmembrane region" description="Helical" evidence="6">
    <location>
        <begin position="34"/>
        <end position="58"/>
    </location>
</feature>
<feature type="transmembrane region" description="Helical" evidence="6">
    <location>
        <begin position="109"/>
        <end position="138"/>
    </location>
</feature>
<keyword evidence="3 6" id="KW-0812">Transmembrane</keyword>
<dbReference type="InterPro" id="IPR051449">
    <property type="entry name" value="ABC-2_transporter_component"/>
</dbReference>
<dbReference type="Proteomes" id="UP001296873">
    <property type="component" value="Unassembled WGS sequence"/>
</dbReference>
<dbReference type="RefSeq" id="WP_200343106.1">
    <property type="nucleotide sequence ID" value="NZ_NRRL01000107.1"/>
</dbReference>
<evidence type="ECO:0000256" key="3">
    <source>
        <dbReference type="ARBA" id="ARBA00022692"/>
    </source>
</evidence>
<keyword evidence="5 6" id="KW-0472">Membrane</keyword>
<dbReference type="EMBL" id="NRRL01000107">
    <property type="protein sequence ID" value="MBK1670662.1"/>
    <property type="molecule type" value="Genomic_DNA"/>
</dbReference>
<evidence type="ECO:0000313" key="7">
    <source>
        <dbReference type="EMBL" id="MBK1670662.1"/>
    </source>
</evidence>
<comment type="subcellular location">
    <subcellularLocation>
        <location evidence="1">Cell membrane</location>
        <topology evidence="1">Multi-pass membrane protein</topology>
    </subcellularLocation>
</comment>
<feature type="transmembrane region" description="Helical" evidence="6">
    <location>
        <begin position="144"/>
        <end position="163"/>
    </location>
</feature>
<evidence type="ECO:0000256" key="5">
    <source>
        <dbReference type="ARBA" id="ARBA00023136"/>
    </source>
</evidence>
<keyword evidence="2" id="KW-1003">Cell membrane</keyword>
<feature type="transmembrane region" description="Helical" evidence="6">
    <location>
        <begin position="234"/>
        <end position="254"/>
    </location>
</feature>
<name>A0ABS1DJM1_9PROT</name>
<keyword evidence="8" id="KW-1185">Reference proteome</keyword>